<evidence type="ECO:0000256" key="3">
    <source>
        <dbReference type="SAM" id="MobiDB-lite"/>
    </source>
</evidence>
<dbReference type="Gene3D" id="3.90.550.10">
    <property type="entry name" value="Spore Coat Polysaccharide Biosynthesis Protein SpsA, Chain A"/>
    <property type="match status" value="1"/>
</dbReference>
<sequence>MNARPEKAFVFAAGLGTRMRPLTMTLPKPLVRVGGKTMLDHMLDRLDESGVDDAIVNVHWLADQVEETAKLRCRPSIEISDERSLLLDQAGGIIKVLDRFEGKPFFICNTDALWVDAPSPQVARLRDHWDADKMDVLLLLANRAESLGAEGRGDFFIDATGALSRPGLNEEAPFTYAGVGVIKSSLFEGRDVAPLKLAPFFFEAAARGRLYGLVLQGRWLHVGTIGMIEQAEAAFSLRLDAHGSTASADAPDSRDPTCGPVYST</sequence>
<evidence type="ECO:0000313" key="6">
    <source>
        <dbReference type="Proteomes" id="UP000198418"/>
    </source>
</evidence>
<dbReference type="InterPro" id="IPR029044">
    <property type="entry name" value="Nucleotide-diphossugar_trans"/>
</dbReference>
<dbReference type="InterPro" id="IPR050065">
    <property type="entry name" value="GlmU-like"/>
</dbReference>
<evidence type="ECO:0000256" key="1">
    <source>
        <dbReference type="ARBA" id="ARBA00022679"/>
    </source>
</evidence>
<dbReference type="Proteomes" id="UP000198418">
    <property type="component" value="Unassembled WGS sequence"/>
</dbReference>
<dbReference type="Pfam" id="PF00483">
    <property type="entry name" value="NTP_transferase"/>
    <property type="match status" value="1"/>
</dbReference>
<dbReference type="GO" id="GO:0016779">
    <property type="term" value="F:nucleotidyltransferase activity"/>
    <property type="evidence" value="ECO:0007669"/>
    <property type="project" value="UniProtKB-KW"/>
</dbReference>
<dbReference type="AlphaFoldDB" id="A0A212S4V3"/>
<proteinExistence type="predicted"/>
<gene>
    <name evidence="5" type="ORF">SAMN06265338_11294</name>
</gene>
<dbReference type="EMBL" id="FYDG01000012">
    <property type="protein sequence ID" value="SNB80215.1"/>
    <property type="molecule type" value="Genomic_DNA"/>
</dbReference>
<feature type="region of interest" description="Disordered" evidence="3">
    <location>
        <begin position="244"/>
        <end position="264"/>
    </location>
</feature>
<dbReference type="OrthoDB" id="9788272at2"/>
<evidence type="ECO:0000256" key="2">
    <source>
        <dbReference type="ARBA" id="ARBA00022695"/>
    </source>
</evidence>
<dbReference type="SUPFAM" id="SSF53448">
    <property type="entry name" value="Nucleotide-diphospho-sugar transferases"/>
    <property type="match status" value="1"/>
</dbReference>
<name>A0A212S4V3_RHOAC</name>
<protein>
    <submittedName>
        <fullName evidence="5">MurNAc alpha-1-phosphate uridylyltransferase</fullName>
    </submittedName>
</protein>
<evidence type="ECO:0000259" key="4">
    <source>
        <dbReference type="Pfam" id="PF00483"/>
    </source>
</evidence>
<organism evidence="5 6">
    <name type="scientific">Rhodoblastus acidophilus</name>
    <name type="common">Rhodopseudomonas acidophila</name>
    <dbReference type="NCBI Taxonomy" id="1074"/>
    <lineage>
        <taxon>Bacteria</taxon>
        <taxon>Pseudomonadati</taxon>
        <taxon>Pseudomonadota</taxon>
        <taxon>Alphaproteobacteria</taxon>
        <taxon>Hyphomicrobiales</taxon>
        <taxon>Rhodoblastaceae</taxon>
        <taxon>Rhodoblastus</taxon>
    </lineage>
</organism>
<keyword evidence="1 5" id="KW-0808">Transferase</keyword>
<keyword evidence="6" id="KW-1185">Reference proteome</keyword>
<reference evidence="6" key="1">
    <citation type="submission" date="2017-06" db="EMBL/GenBank/DDBJ databases">
        <authorList>
            <person name="Varghese N."/>
            <person name="Submissions S."/>
        </authorList>
    </citation>
    <scope>NUCLEOTIDE SEQUENCE [LARGE SCALE GENOMIC DNA]</scope>
    <source>
        <strain evidence="6">DSM 137</strain>
    </source>
</reference>
<dbReference type="CDD" id="cd06422">
    <property type="entry name" value="NTP_transferase_like_1"/>
    <property type="match status" value="1"/>
</dbReference>
<dbReference type="RefSeq" id="WP_088521946.1">
    <property type="nucleotide sequence ID" value="NZ_FYDG01000012.1"/>
</dbReference>
<accession>A0A212S4V3</accession>
<dbReference type="PANTHER" id="PTHR43584:SF8">
    <property type="entry name" value="N-ACETYLMURAMATE ALPHA-1-PHOSPHATE URIDYLYLTRANSFERASE"/>
    <property type="match status" value="1"/>
</dbReference>
<feature type="domain" description="Nucleotidyl transferase" evidence="4">
    <location>
        <begin position="7"/>
        <end position="129"/>
    </location>
</feature>
<dbReference type="PANTHER" id="PTHR43584">
    <property type="entry name" value="NUCLEOTIDYL TRANSFERASE"/>
    <property type="match status" value="1"/>
</dbReference>
<dbReference type="InterPro" id="IPR005835">
    <property type="entry name" value="NTP_transferase_dom"/>
</dbReference>
<evidence type="ECO:0000313" key="5">
    <source>
        <dbReference type="EMBL" id="SNB80215.1"/>
    </source>
</evidence>
<keyword evidence="2 5" id="KW-0548">Nucleotidyltransferase</keyword>